<feature type="domain" description="ATPase AAA-type core" evidence="1">
    <location>
        <begin position="25"/>
        <end position="341"/>
    </location>
</feature>
<dbReference type="InterPro" id="IPR027417">
    <property type="entry name" value="P-loop_NTPase"/>
</dbReference>
<dbReference type="PANTHER" id="PTHR40396">
    <property type="entry name" value="ATPASE-LIKE PROTEIN"/>
    <property type="match status" value="1"/>
</dbReference>
<dbReference type="Gene3D" id="3.40.50.300">
    <property type="entry name" value="P-loop containing nucleotide triphosphate hydrolases"/>
    <property type="match status" value="1"/>
</dbReference>
<dbReference type="RefSeq" id="WP_133607508.1">
    <property type="nucleotide sequence ID" value="NZ_SNXW01000003.1"/>
</dbReference>
<reference evidence="2 3" key="1">
    <citation type="submission" date="2019-03" db="EMBL/GenBank/DDBJ databases">
        <title>Genomic Encyclopedia of Type Strains, Phase IV (KMG-IV): sequencing the most valuable type-strain genomes for metagenomic binning, comparative biology and taxonomic classification.</title>
        <authorList>
            <person name="Goeker M."/>
        </authorList>
    </citation>
    <scope>NUCLEOTIDE SEQUENCE [LARGE SCALE GENOMIC DNA]</scope>
    <source>
        <strain evidence="2 3">DSM 11901</strain>
    </source>
</reference>
<dbReference type="SUPFAM" id="SSF52540">
    <property type="entry name" value="P-loop containing nucleoside triphosphate hydrolases"/>
    <property type="match status" value="1"/>
</dbReference>
<dbReference type="AlphaFoldDB" id="A0A4R6REG8"/>
<sequence>MRIESIRLKNYKVFRDVHLTDIPNFLVVVGANGAGKSTLFDVFGFLHDCLKGNVRQALDARGRFREVLSRDATDPTILIEIQYRMQITGVERLVTYSLEIAERAGQPIVQREILRYKRGRYGSPYRFLDFTNGEGFAITNEEDFQKGDEELDRESQKVAPDTLAIKGLGQFERFKAATAFRQLIESWHVSDFHINAARGRKEASGESEHLSETGDNLPLVARYLFEQHPEAFKEMLDVMARRVPGIASVTPELMADGYLTLRFQDGTFKTPFLDRYVSDGTIKMFAYLVLLHDPKPHPLLCVEEPENQLYPKLMGELAEEFRLYAQRGGQVLVSTHSPDFLNAVNLEEVCWLVKREGATEIRRARDDAQIAAYMAEGDQMGYLWKQGFFEGADPV</sequence>
<dbReference type="InterPro" id="IPR014555">
    <property type="entry name" value="RecF-like"/>
</dbReference>
<protein>
    <submittedName>
        <fullName evidence="2">Putative ATPase</fullName>
    </submittedName>
</protein>
<organism evidence="2 3">
    <name type="scientific">Aquabacterium commune</name>
    <dbReference type="NCBI Taxonomy" id="70586"/>
    <lineage>
        <taxon>Bacteria</taxon>
        <taxon>Pseudomonadati</taxon>
        <taxon>Pseudomonadota</taxon>
        <taxon>Betaproteobacteria</taxon>
        <taxon>Burkholderiales</taxon>
        <taxon>Aquabacterium</taxon>
    </lineage>
</organism>
<dbReference type="InterPro" id="IPR003959">
    <property type="entry name" value="ATPase_AAA_core"/>
</dbReference>
<dbReference type="PANTHER" id="PTHR40396:SF1">
    <property type="entry name" value="ATPASE AAA-TYPE CORE DOMAIN-CONTAINING PROTEIN"/>
    <property type="match status" value="1"/>
</dbReference>
<dbReference type="PIRSF" id="PIRSF029347">
    <property type="entry name" value="RecF"/>
    <property type="match status" value="1"/>
</dbReference>
<evidence type="ECO:0000313" key="3">
    <source>
        <dbReference type="Proteomes" id="UP000294593"/>
    </source>
</evidence>
<dbReference type="GO" id="GO:0016887">
    <property type="term" value="F:ATP hydrolysis activity"/>
    <property type="evidence" value="ECO:0007669"/>
    <property type="project" value="InterPro"/>
</dbReference>
<dbReference type="Pfam" id="PF13304">
    <property type="entry name" value="AAA_21"/>
    <property type="match status" value="1"/>
</dbReference>
<accession>A0A4R6REG8</accession>
<dbReference type="OrthoDB" id="9815944at2"/>
<keyword evidence="3" id="KW-1185">Reference proteome</keyword>
<evidence type="ECO:0000313" key="2">
    <source>
        <dbReference type="EMBL" id="TDP84475.1"/>
    </source>
</evidence>
<dbReference type="Proteomes" id="UP000294593">
    <property type="component" value="Unassembled WGS sequence"/>
</dbReference>
<gene>
    <name evidence="2" type="ORF">EV672_10343</name>
</gene>
<proteinExistence type="predicted"/>
<dbReference type="CDD" id="cd00267">
    <property type="entry name" value="ABC_ATPase"/>
    <property type="match status" value="1"/>
</dbReference>
<dbReference type="GO" id="GO:0005524">
    <property type="term" value="F:ATP binding"/>
    <property type="evidence" value="ECO:0007669"/>
    <property type="project" value="InterPro"/>
</dbReference>
<comment type="caution">
    <text evidence="2">The sequence shown here is derived from an EMBL/GenBank/DDBJ whole genome shotgun (WGS) entry which is preliminary data.</text>
</comment>
<dbReference type="EMBL" id="SNXW01000003">
    <property type="protein sequence ID" value="TDP84475.1"/>
    <property type="molecule type" value="Genomic_DNA"/>
</dbReference>
<name>A0A4R6REG8_9BURK</name>
<evidence type="ECO:0000259" key="1">
    <source>
        <dbReference type="Pfam" id="PF13304"/>
    </source>
</evidence>